<keyword evidence="14" id="KW-0812">Transmembrane</keyword>
<feature type="transmembrane region" description="Helical" evidence="14">
    <location>
        <begin position="37"/>
        <end position="60"/>
    </location>
</feature>
<evidence type="ECO:0000313" key="17">
    <source>
        <dbReference type="Proteomes" id="UP000606274"/>
    </source>
</evidence>
<comment type="similarity">
    <text evidence="3">Belongs to the glutaminyl-peptide cyclotransferase family.</text>
</comment>
<name>A0A8T0B048_SILME</name>
<evidence type="ECO:0000256" key="7">
    <source>
        <dbReference type="ARBA" id="ARBA00022679"/>
    </source>
</evidence>
<reference evidence="16" key="1">
    <citation type="submission" date="2020-08" db="EMBL/GenBank/DDBJ databases">
        <title>Chromosome-level assembly of Southern catfish (Silurus meridionalis) provides insights into visual adaptation to the nocturnal and benthic lifestyles.</title>
        <authorList>
            <person name="Zhang Y."/>
            <person name="Wang D."/>
            <person name="Peng Z."/>
        </authorList>
    </citation>
    <scope>NUCLEOTIDE SEQUENCE</scope>
    <source>
        <strain evidence="16">SWU-2019-XX</strain>
        <tissue evidence="16">Muscle</tissue>
    </source>
</reference>
<dbReference type="InterPro" id="IPR040234">
    <property type="entry name" value="QC/QCL"/>
</dbReference>
<dbReference type="EMBL" id="JABFDY010000013">
    <property type="protein sequence ID" value="KAF7699283.1"/>
    <property type="molecule type" value="Genomic_DNA"/>
</dbReference>
<keyword evidence="17" id="KW-1185">Reference proteome</keyword>
<dbReference type="CDD" id="cd03880">
    <property type="entry name" value="M28_QC_like"/>
    <property type="match status" value="1"/>
</dbReference>
<comment type="subcellular location">
    <subcellularLocation>
        <location evidence="2">Secreted</location>
    </subcellularLocation>
</comment>
<dbReference type="InterPro" id="IPR007484">
    <property type="entry name" value="Peptidase_M28"/>
</dbReference>
<dbReference type="EC" id="2.3.2.5" evidence="4"/>
<keyword evidence="9" id="KW-0862">Zinc</keyword>
<sequence>MAKSSRRIRSAPVNPVRVSVSGCAPPRVFGARSFRLWLWRALPVILIVMMIMLILGSYLYSYPEINDSPKYSSDLLKDKFSHKPGKLSLAQVHQFAAQVDGARLWETHLRPMLIERVPGTAGSKAVLQHIVSQLHSLSAGWTVEEDSFQSSTPLGPVTFSNVLAVLDPSAPRRLLLACHHDSKILPRDPKNPQQVFIGASDSAVPCAMLLELASALDTQLKAQKQKGSAVTLQLVFFDGEEAFEEWTDTDSLYGSRHLAELMAHTAHPPGSTHTTQLQAVDLFVLLDLLGAAEPLIVNHFDNTTRWFDRLIAAEKRLHRQGLLTSHHSNQNYFRKDVYLLPVQDDHVPFLLRGVPILHLIATPFPSFWHTLQDTEENMHRPTVENLTKILVIFLAEYLHL</sequence>
<organism evidence="16 17">
    <name type="scientific">Silurus meridionalis</name>
    <name type="common">Southern catfish</name>
    <name type="synonym">Silurus soldatovi meridionalis</name>
    <dbReference type="NCBI Taxonomy" id="175797"/>
    <lineage>
        <taxon>Eukaryota</taxon>
        <taxon>Metazoa</taxon>
        <taxon>Chordata</taxon>
        <taxon>Craniata</taxon>
        <taxon>Vertebrata</taxon>
        <taxon>Euteleostomi</taxon>
        <taxon>Actinopterygii</taxon>
        <taxon>Neopterygii</taxon>
        <taxon>Teleostei</taxon>
        <taxon>Ostariophysi</taxon>
        <taxon>Siluriformes</taxon>
        <taxon>Siluridae</taxon>
        <taxon>Silurus</taxon>
    </lineage>
</organism>
<keyword evidence="6" id="KW-0964">Secreted</keyword>
<evidence type="ECO:0000256" key="1">
    <source>
        <dbReference type="ARBA" id="ARBA00000001"/>
    </source>
</evidence>
<dbReference type="InterPro" id="IPR037457">
    <property type="entry name" value="M28_QC"/>
</dbReference>
<protein>
    <recommendedName>
        <fullName evidence="5">Glutaminyl-peptide cyclotransferase</fullName>
        <ecNumber evidence="4">2.3.2.5</ecNumber>
    </recommendedName>
    <alternativeName>
        <fullName evidence="12">Glutaminyl cyclase</fullName>
    </alternativeName>
    <alternativeName>
        <fullName evidence="13">Glutaminyl-tRNA cyclotransferase</fullName>
    </alternativeName>
</protein>
<keyword evidence="14" id="KW-1133">Transmembrane helix</keyword>
<evidence type="ECO:0000256" key="13">
    <source>
        <dbReference type="ARBA" id="ARBA00042699"/>
    </source>
</evidence>
<evidence type="ECO:0000313" key="16">
    <source>
        <dbReference type="EMBL" id="KAF7699283.1"/>
    </source>
</evidence>
<comment type="caution">
    <text evidence="16">The sequence shown here is derived from an EMBL/GenBank/DDBJ whole genome shotgun (WGS) entry which is preliminary data.</text>
</comment>
<dbReference type="GO" id="GO:0008270">
    <property type="term" value="F:zinc ion binding"/>
    <property type="evidence" value="ECO:0007669"/>
    <property type="project" value="TreeGrafter"/>
</dbReference>
<keyword evidence="11" id="KW-0012">Acyltransferase</keyword>
<dbReference type="Gene3D" id="3.40.630.10">
    <property type="entry name" value="Zn peptidases"/>
    <property type="match status" value="1"/>
</dbReference>
<proteinExistence type="inferred from homology"/>
<dbReference type="Proteomes" id="UP000606274">
    <property type="component" value="Unassembled WGS sequence"/>
</dbReference>
<dbReference type="Pfam" id="PF04389">
    <property type="entry name" value="Peptidase_M28"/>
    <property type="match status" value="1"/>
</dbReference>
<keyword evidence="10" id="KW-1015">Disulfide bond</keyword>
<dbReference type="SUPFAM" id="SSF53187">
    <property type="entry name" value="Zn-dependent exopeptidases"/>
    <property type="match status" value="1"/>
</dbReference>
<evidence type="ECO:0000256" key="3">
    <source>
        <dbReference type="ARBA" id="ARBA00006014"/>
    </source>
</evidence>
<evidence type="ECO:0000259" key="15">
    <source>
        <dbReference type="Pfam" id="PF04389"/>
    </source>
</evidence>
<dbReference type="PANTHER" id="PTHR12283">
    <property type="entry name" value="GLUTAMINYL-PEPTIDE CYCLOTRANSFERASE"/>
    <property type="match status" value="1"/>
</dbReference>
<evidence type="ECO:0000256" key="10">
    <source>
        <dbReference type="ARBA" id="ARBA00023157"/>
    </source>
</evidence>
<evidence type="ECO:0000256" key="14">
    <source>
        <dbReference type="SAM" id="Phobius"/>
    </source>
</evidence>
<comment type="catalytic activity">
    <reaction evidence="1">
        <text>N-terminal L-glutaminyl-[peptide] = N-terminal 5-oxo-L-prolyl-[peptide] + NH4(+)</text>
        <dbReference type="Rhea" id="RHEA:23652"/>
        <dbReference type="Rhea" id="RHEA-COMP:11736"/>
        <dbReference type="Rhea" id="RHEA-COMP:11846"/>
        <dbReference type="ChEBI" id="CHEBI:28938"/>
        <dbReference type="ChEBI" id="CHEBI:64722"/>
        <dbReference type="ChEBI" id="CHEBI:87215"/>
        <dbReference type="EC" id="2.3.2.5"/>
    </reaction>
</comment>
<dbReference type="GO" id="GO:0005576">
    <property type="term" value="C:extracellular region"/>
    <property type="evidence" value="ECO:0007669"/>
    <property type="project" value="UniProtKB-SubCell"/>
</dbReference>
<accession>A0A8T0B048</accession>
<feature type="domain" description="Peptidase M28" evidence="15">
    <location>
        <begin position="161"/>
        <end position="390"/>
    </location>
</feature>
<dbReference type="OrthoDB" id="3907302at2759"/>
<evidence type="ECO:0000256" key="6">
    <source>
        <dbReference type="ARBA" id="ARBA00022525"/>
    </source>
</evidence>
<dbReference type="GO" id="GO:0016603">
    <property type="term" value="F:glutaminyl-peptide cyclotransferase activity"/>
    <property type="evidence" value="ECO:0007669"/>
    <property type="project" value="UniProtKB-EC"/>
</dbReference>
<evidence type="ECO:0000256" key="4">
    <source>
        <dbReference type="ARBA" id="ARBA00012012"/>
    </source>
</evidence>
<keyword evidence="14" id="KW-0472">Membrane</keyword>
<dbReference type="FunFam" id="3.40.630.10:FF:000029">
    <property type="entry name" value="Glutaminyl-peptide cyclotransferase"/>
    <property type="match status" value="1"/>
</dbReference>
<dbReference type="PANTHER" id="PTHR12283:SF3">
    <property type="entry name" value="GLUTAMINYL-PEPTIDE CYCLOTRANSFERASE-LIKE PROTEIN"/>
    <property type="match status" value="1"/>
</dbReference>
<dbReference type="AlphaFoldDB" id="A0A8T0B048"/>
<evidence type="ECO:0000256" key="2">
    <source>
        <dbReference type="ARBA" id="ARBA00004613"/>
    </source>
</evidence>
<evidence type="ECO:0000256" key="9">
    <source>
        <dbReference type="ARBA" id="ARBA00022833"/>
    </source>
</evidence>
<evidence type="ECO:0000256" key="5">
    <source>
        <dbReference type="ARBA" id="ARBA00016861"/>
    </source>
</evidence>
<keyword evidence="7" id="KW-0808">Transferase</keyword>
<evidence type="ECO:0000256" key="11">
    <source>
        <dbReference type="ARBA" id="ARBA00023315"/>
    </source>
</evidence>
<evidence type="ECO:0000256" key="12">
    <source>
        <dbReference type="ARBA" id="ARBA00033159"/>
    </source>
</evidence>
<evidence type="ECO:0000256" key="8">
    <source>
        <dbReference type="ARBA" id="ARBA00022723"/>
    </source>
</evidence>
<keyword evidence="8" id="KW-0479">Metal-binding</keyword>
<gene>
    <name evidence="16" type="ORF">HF521_004025</name>
</gene>